<reference evidence="2 3" key="1">
    <citation type="submission" date="2020-06" db="EMBL/GenBank/DDBJ databases">
        <authorList>
            <person name="Li R."/>
            <person name="Bekaert M."/>
        </authorList>
    </citation>
    <scope>NUCLEOTIDE SEQUENCE [LARGE SCALE GENOMIC DNA]</scope>
    <source>
        <strain evidence="3">wild</strain>
    </source>
</reference>
<evidence type="ECO:0000313" key="2">
    <source>
        <dbReference type="EMBL" id="CAC5424976.1"/>
    </source>
</evidence>
<feature type="compositionally biased region" description="Polar residues" evidence="1">
    <location>
        <begin position="178"/>
        <end position="203"/>
    </location>
</feature>
<evidence type="ECO:0000256" key="1">
    <source>
        <dbReference type="SAM" id="MobiDB-lite"/>
    </source>
</evidence>
<dbReference type="EMBL" id="CACVKT020010130">
    <property type="protein sequence ID" value="CAC5424976.1"/>
    <property type="molecule type" value="Genomic_DNA"/>
</dbReference>
<name>A0A6J8EZ82_MYTCO</name>
<dbReference type="OrthoDB" id="6075221at2759"/>
<sequence length="203" mass="23390">MATANLNEGLINDQQYVNIHAYDLSLNSVYNDSPKQCFPDKLIKPTGHKAKELKYEVVDEKNYEAQANMVAFRVPVKKPGPYVKGLSILYNEIFGRKDKFRVNWYDDPLLWNKKSGRKKILKIQRSHRDHFLNKYFPILKNIVQKVIKHNSIAESTPIEMDEHGEGSGDDHIADETSKTPVDTFSNKSDTQDVQDVNNNRNLL</sequence>
<proteinExistence type="predicted"/>
<dbReference type="Proteomes" id="UP000507470">
    <property type="component" value="Unassembled WGS sequence"/>
</dbReference>
<evidence type="ECO:0000313" key="3">
    <source>
        <dbReference type="Proteomes" id="UP000507470"/>
    </source>
</evidence>
<gene>
    <name evidence="2" type="ORF">MCOR_56828</name>
</gene>
<feature type="compositionally biased region" description="Basic and acidic residues" evidence="1">
    <location>
        <begin position="160"/>
        <end position="177"/>
    </location>
</feature>
<protein>
    <submittedName>
        <fullName evidence="2">Uncharacterized protein</fullName>
    </submittedName>
</protein>
<accession>A0A6J8EZ82</accession>
<dbReference type="AlphaFoldDB" id="A0A6J8EZ82"/>
<organism evidence="2 3">
    <name type="scientific">Mytilus coruscus</name>
    <name type="common">Sea mussel</name>
    <dbReference type="NCBI Taxonomy" id="42192"/>
    <lineage>
        <taxon>Eukaryota</taxon>
        <taxon>Metazoa</taxon>
        <taxon>Spiralia</taxon>
        <taxon>Lophotrochozoa</taxon>
        <taxon>Mollusca</taxon>
        <taxon>Bivalvia</taxon>
        <taxon>Autobranchia</taxon>
        <taxon>Pteriomorphia</taxon>
        <taxon>Mytilida</taxon>
        <taxon>Mytiloidea</taxon>
        <taxon>Mytilidae</taxon>
        <taxon>Mytilinae</taxon>
        <taxon>Mytilus</taxon>
    </lineage>
</organism>
<feature type="region of interest" description="Disordered" evidence="1">
    <location>
        <begin position="159"/>
        <end position="203"/>
    </location>
</feature>
<keyword evidence="3" id="KW-1185">Reference proteome</keyword>